<accession>A0A4Y7SSV5</accession>
<dbReference type="EMBL" id="QPFP01000063">
    <property type="protein sequence ID" value="TEB24791.1"/>
    <property type="molecule type" value="Genomic_DNA"/>
</dbReference>
<feature type="chain" id="PRO_5021332322" evidence="1">
    <location>
        <begin position="23"/>
        <end position="105"/>
    </location>
</feature>
<proteinExistence type="predicted"/>
<dbReference type="Proteomes" id="UP000298030">
    <property type="component" value="Unassembled WGS sequence"/>
</dbReference>
<protein>
    <submittedName>
        <fullName evidence="2">Uncharacterized protein</fullName>
    </submittedName>
</protein>
<dbReference type="AlphaFoldDB" id="A0A4Y7SSV5"/>
<name>A0A4Y7SSV5_COPMI</name>
<reference evidence="2 3" key="1">
    <citation type="journal article" date="2019" name="Nat. Ecol. Evol.">
        <title>Megaphylogeny resolves global patterns of mushroom evolution.</title>
        <authorList>
            <person name="Varga T."/>
            <person name="Krizsan K."/>
            <person name="Foldi C."/>
            <person name="Dima B."/>
            <person name="Sanchez-Garcia M."/>
            <person name="Sanchez-Ramirez S."/>
            <person name="Szollosi G.J."/>
            <person name="Szarkandi J.G."/>
            <person name="Papp V."/>
            <person name="Albert L."/>
            <person name="Andreopoulos W."/>
            <person name="Angelini C."/>
            <person name="Antonin V."/>
            <person name="Barry K.W."/>
            <person name="Bougher N.L."/>
            <person name="Buchanan P."/>
            <person name="Buyck B."/>
            <person name="Bense V."/>
            <person name="Catcheside P."/>
            <person name="Chovatia M."/>
            <person name="Cooper J."/>
            <person name="Damon W."/>
            <person name="Desjardin D."/>
            <person name="Finy P."/>
            <person name="Geml J."/>
            <person name="Haridas S."/>
            <person name="Hughes K."/>
            <person name="Justo A."/>
            <person name="Karasinski D."/>
            <person name="Kautmanova I."/>
            <person name="Kiss B."/>
            <person name="Kocsube S."/>
            <person name="Kotiranta H."/>
            <person name="LaButti K.M."/>
            <person name="Lechner B.E."/>
            <person name="Liimatainen K."/>
            <person name="Lipzen A."/>
            <person name="Lukacs Z."/>
            <person name="Mihaltcheva S."/>
            <person name="Morgado L.N."/>
            <person name="Niskanen T."/>
            <person name="Noordeloos M.E."/>
            <person name="Ohm R.A."/>
            <person name="Ortiz-Santana B."/>
            <person name="Ovrebo C."/>
            <person name="Racz N."/>
            <person name="Riley R."/>
            <person name="Savchenko A."/>
            <person name="Shiryaev A."/>
            <person name="Soop K."/>
            <person name="Spirin V."/>
            <person name="Szebenyi C."/>
            <person name="Tomsovsky M."/>
            <person name="Tulloss R.E."/>
            <person name="Uehling J."/>
            <person name="Grigoriev I.V."/>
            <person name="Vagvolgyi C."/>
            <person name="Papp T."/>
            <person name="Martin F.M."/>
            <person name="Miettinen O."/>
            <person name="Hibbett D.S."/>
            <person name="Nagy L.G."/>
        </authorList>
    </citation>
    <scope>NUCLEOTIDE SEQUENCE [LARGE SCALE GENOMIC DNA]</scope>
    <source>
        <strain evidence="2 3">FP101781</strain>
    </source>
</reference>
<gene>
    <name evidence="2" type="ORF">FA13DRAFT_1738964</name>
</gene>
<evidence type="ECO:0000313" key="2">
    <source>
        <dbReference type="EMBL" id="TEB24791.1"/>
    </source>
</evidence>
<sequence>MRLVSSLTLATILLSSVLLILSAPVPMDQGLEWAPPLVPRVKYDERRTKILLLCWAQNTYAGQDPAILQELGKKTEARSVYVLKWFTRRRVVAPSPVRRYASFGQ</sequence>
<feature type="signal peptide" evidence="1">
    <location>
        <begin position="1"/>
        <end position="22"/>
    </location>
</feature>
<keyword evidence="3" id="KW-1185">Reference proteome</keyword>
<evidence type="ECO:0000256" key="1">
    <source>
        <dbReference type="SAM" id="SignalP"/>
    </source>
</evidence>
<comment type="caution">
    <text evidence="2">The sequence shown here is derived from an EMBL/GenBank/DDBJ whole genome shotgun (WGS) entry which is preliminary data.</text>
</comment>
<evidence type="ECO:0000313" key="3">
    <source>
        <dbReference type="Proteomes" id="UP000298030"/>
    </source>
</evidence>
<keyword evidence="1" id="KW-0732">Signal</keyword>
<organism evidence="2 3">
    <name type="scientific">Coprinellus micaceus</name>
    <name type="common">Glistening ink-cap mushroom</name>
    <name type="synonym">Coprinus micaceus</name>
    <dbReference type="NCBI Taxonomy" id="71717"/>
    <lineage>
        <taxon>Eukaryota</taxon>
        <taxon>Fungi</taxon>
        <taxon>Dikarya</taxon>
        <taxon>Basidiomycota</taxon>
        <taxon>Agaricomycotina</taxon>
        <taxon>Agaricomycetes</taxon>
        <taxon>Agaricomycetidae</taxon>
        <taxon>Agaricales</taxon>
        <taxon>Agaricineae</taxon>
        <taxon>Psathyrellaceae</taxon>
        <taxon>Coprinellus</taxon>
    </lineage>
</organism>